<dbReference type="eggNOG" id="ENOG5033H6W">
    <property type="taxonomic scope" value="Bacteria"/>
</dbReference>
<dbReference type="PROSITE" id="PS51502">
    <property type="entry name" value="S_R_A_B_BARREL"/>
    <property type="match status" value="1"/>
</dbReference>
<dbReference type="PATRIC" id="fig|369723.5.peg.1060"/>
<dbReference type="EMBL" id="CP000667">
    <property type="protein sequence ID" value="ABP53511.1"/>
    <property type="molecule type" value="Genomic_DNA"/>
</dbReference>
<dbReference type="KEGG" id="stp:Strop_1037"/>
<organism evidence="2 3">
    <name type="scientific">Salinispora tropica (strain ATCC BAA-916 / DSM 44818 / JCM 13857 / NBRC 105044 / CNB-440)</name>
    <dbReference type="NCBI Taxonomy" id="369723"/>
    <lineage>
        <taxon>Bacteria</taxon>
        <taxon>Bacillati</taxon>
        <taxon>Actinomycetota</taxon>
        <taxon>Actinomycetes</taxon>
        <taxon>Micromonosporales</taxon>
        <taxon>Micromonosporaceae</taxon>
        <taxon>Salinispora</taxon>
    </lineage>
</organism>
<sequence>MITHIVLFKLKDGVDRDARQVTEAVELAREVGRHVPELVDWRTGWNTVDRDIAYDFAAIGVLADLVALQRYQENAFHRAAIEKWRLISDWVVADLADPD</sequence>
<dbReference type="SUPFAM" id="SSF54909">
    <property type="entry name" value="Dimeric alpha+beta barrel"/>
    <property type="match status" value="1"/>
</dbReference>
<evidence type="ECO:0000313" key="2">
    <source>
        <dbReference type="EMBL" id="ABP53511.1"/>
    </source>
</evidence>
<gene>
    <name evidence="2" type="ordered locus">Strop_1037</name>
</gene>
<keyword evidence="3" id="KW-1185">Reference proteome</keyword>
<dbReference type="HOGENOM" id="CLU_080664_8_0_11"/>
<dbReference type="Proteomes" id="UP000000235">
    <property type="component" value="Chromosome"/>
</dbReference>
<dbReference type="Gene3D" id="3.30.70.100">
    <property type="match status" value="1"/>
</dbReference>
<protein>
    <submittedName>
        <fullName evidence="2">Stress responsive alpha-beta barrel domain protein</fullName>
    </submittedName>
</protein>
<dbReference type="Pfam" id="PF07876">
    <property type="entry name" value="Dabb"/>
    <property type="match status" value="1"/>
</dbReference>
<evidence type="ECO:0000259" key="1">
    <source>
        <dbReference type="PROSITE" id="PS51502"/>
    </source>
</evidence>
<feature type="domain" description="Stress-response A/B barrel" evidence="1">
    <location>
        <begin position="2"/>
        <end position="95"/>
    </location>
</feature>
<evidence type="ECO:0000313" key="3">
    <source>
        <dbReference type="Proteomes" id="UP000000235"/>
    </source>
</evidence>
<dbReference type="RefSeq" id="WP_011904945.1">
    <property type="nucleotide sequence ID" value="NC_009380.1"/>
</dbReference>
<name>A4X3R1_SALTO</name>
<dbReference type="SMART" id="SM00886">
    <property type="entry name" value="Dabb"/>
    <property type="match status" value="1"/>
</dbReference>
<reference evidence="3" key="1">
    <citation type="journal article" date="2007" name="Proc. Natl. Acad. Sci. U.S.A.">
        <title>Genome sequencing reveals complex secondary metabolome in the marine actinomycete Salinispora tropica.</title>
        <authorList>
            <person name="Udwary D.W."/>
            <person name="Zeigler L."/>
            <person name="Asolkar R.N."/>
            <person name="Singan V."/>
            <person name="Lapidus A."/>
            <person name="Fenical W."/>
            <person name="Jensen P.R."/>
            <person name="Moore B.S."/>
        </authorList>
    </citation>
    <scope>NUCLEOTIDE SEQUENCE [LARGE SCALE GENOMIC DNA]</scope>
    <source>
        <strain evidence="3">ATCC BAA-916 / DSM 44818 / CNB-440</strain>
    </source>
</reference>
<dbReference type="InterPro" id="IPR011008">
    <property type="entry name" value="Dimeric_a/b-barrel"/>
</dbReference>
<proteinExistence type="predicted"/>
<dbReference type="PANTHER" id="PTHR37832">
    <property type="entry name" value="BLL2683 PROTEIN"/>
    <property type="match status" value="1"/>
</dbReference>
<accession>A4X3R1</accession>
<dbReference type="STRING" id="369723.Strop_1037"/>
<dbReference type="PANTHER" id="PTHR37832:SF1">
    <property type="entry name" value="STRESS-RESPONSE A_B BARREL DOMAIN-CONTAINING PROTEIN"/>
    <property type="match status" value="1"/>
</dbReference>
<dbReference type="AlphaFoldDB" id="A4X3R1"/>
<dbReference type="InterPro" id="IPR013097">
    <property type="entry name" value="Dabb"/>
</dbReference>